<dbReference type="EMBL" id="RCZP01000041">
    <property type="protein sequence ID" value="TPG46388.1"/>
    <property type="molecule type" value="Genomic_DNA"/>
</dbReference>
<dbReference type="GO" id="GO:0055130">
    <property type="term" value="P:D-alanine catabolic process"/>
    <property type="evidence" value="ECO:0007669"/>
    <property type="project" value="TreeGrafter"/>
</dbReference>
<dbReference type="PANTHER" id="PTHR13847">
    <property type="entry name" value="SARCOSINE DEHYDROGENASE-RELATED"/>
    <property type="match status" value="1"/>
</dbReference>
<evidence type="ECO:0000256" key="2">
    <source>
        <dbReference type="ARBA" id="ARBA00023002"/>
    </source>
</evidence>
<dbReference type="Proteomes" id="UP000317078">
    <property type="component" value="Unassembled WGS sequence"/>
</dbReference>
<feature type="domain" description="FAD dependent oxidoreductase" evidence="3">
    <location>
        <begin position="19"/>
        <end position="413"/>
    </location>
</feature>
<comment type="caution">
    <text evidence="4">The sequence shown here is derived from an EMBL/GenBank/DDBJ whole genome shotgun (WGS) entry which is preliminary data.</text>
</comment>
<organism evidence="4 5">
    <name type="scientific">Muricoccus nepalensis</name>
    <dbReference type="NCBI Taxonomy" id="1854500"/>
    <lineage>
        <taxon>Bacteria</taxon>
        <taxon>Pseudomonadati</taxon>
        <taxon>Pseudomonadota</taxon>
        <taxon>Alphaproteobacteria</taxon>
        <taxon>Acetobacterales</taxon>
        <taxon>Roseomonadaceae</taxon>
        <taxon>Muricoccus</taxon>
    </lineage>
</organism>
<dbReference type="Pfam" id="PF01266">
    <property type="entry name" value="DAO"/>
    <property type="match status" value="1"/>
</dbReference>
<dbReference type="InterPro" id="IPR006076">
    <property type="entry name" value="FAD-dep_OxRdtase"/>
</dbReference>
<dbReference type="PANTHER" id="PTHR13847:SF280">
    <property type="entry name" value="D-AMINO ACID DEHYDROGENASE"/>
    <property type="match status" value="1"/>
</dbReference>
<reference evidence="4 5" key="1">
    <citation type="journal article" date="2019" name="Environ. Microbiol.">
        <title>Species interactions and distinct microbial communities in high Arctic permafrost affected cryosols are associated with the CH4 and CO2 gas fluxes.</title>
        <authorList>
            <person name="Altshuler I."/>
            <person name="Hamel J."/>
            <person name="Turney S."/>
            <person name="Magnuson E."/>
            <person name="Levesque R."/>
            <person name="Greer C."/>
            <person name="Whyte L.G."/>
        </authorList>
    </citation>
    <scope>NUCLEOTIDE SEQUENCE [LARGE SCALE GENOMIC DNA]</scope>
    <source>
        <strain evidence="4 5">S9.3B</strain>
    </source>
</reference>
<gene>
    <name evidence="4" type="ORF">EAH89_24975</name>
</gene>
<dbReference type="GO" id="GO:0005886">
    <property type="term" value="C:plasma membrane"/>
    <property type="evidence" value="ECO:0007669"/>
    <property type="project" value="TreeGrafter"/>
</dbReference>
<evidence type="ECO:0000313" key="5">
    <source>
        <dbReference type="Proteomes" id="UP000317078"/>
    </source>
</evidence>
<dbReference type="AlphaFoldDB" id="A0A502FAE6"/>
<keyword evidence="2" id="KW-0560">Oxidoreductase</keyword>
<dbReference type="Gene3D" id="3.30.9.10">
    <property type="entry name" value="D-Amino Acid Oxidase, subunit A, domain 2"/>
    <property type="match status" value="2"/>
</dbReference>
<evidence type="ECO:0000259" key="3">
    <source>
        <dbReference type="Pfam" id="PF01266"/>
    </source>
</evidence>
<keyword evidence="5" id="KW-1185">Reference proteome</keyword>
<evidence type="ECO:0000256" key="1">
    <source>
        <dbReference type="ARBA" id="ARBA00009410"/>
    </source>
</evidence>
<accession>A0A502FAE6</accession>
<dbReference type="SUPFAM" id="SSF51905">
    <property type="entry name" value="FAD/NAD(P)-binding domain"/>
    <property type="match status" value="1"/>
</dbReference>
<evidence type="ECO:0000313" key="4">
    <source>
        <dbReference type="EMBL" id="TPG46388.1"/>
    </source>
</evidence>
<dbReference type="InterPro" id="IPR036188">
    <property type="entry name" value="FAD/NAD-bd_sf"/>
</dbReference>
<comment type="similarity">
    <text evidence="1">Belongs to the DadA oxidoreductase family.</text>
</comment>
<proteinExistence type="inferred from homology"/>
<dbReference type="Gene3D" id="3.50.50.60">
    <property type="entry name" value="FAD/NAD(P)-binding domain"/>
    <property type="match status" value="2"/>
</dbReference>
<dbReference type="GO" id="GO:0008718">
    <property type="term" value="F:D-amino-acid dehydrogenase activity"/>
    <property type="evidence" value="ECO:0007669"/>
    <property type="project" value="TreeGrafter"/>
</dbReference>
<dbReference type="OrthoDB" id="9787190at2"/>
<sequence>MPFPLLRVESDAALPAEADVVVVGGGIVGVAAAYYLAREGQRVALVEKGWVGAEQSGRNWGWVRQQNRDERELPLARHSLGLWGGLDREIGADLGFRRDGLLYVTDDAAELAGWERWVGMARGYQVHSRMLGAAEAAARVPGGARRWLGGVESPSDGRAEPTLAAPALARAARREGATLHQSCAVRGLETTGGAVSAVVTERGTIRAARVLVAAGAWSSLFLRWHGIPFPQTGVRATAFCTEPAPGLFRGGLSTPGFTVGRRIDGRYTVSIRGRGRIELTPQGLRYARQFLPMFRARWSSALSFGIGRSFFAGPEALARWTLDGVSPFERTRVLDPAADEALVRAALTAMAAEMPALRGLRVAHQWGGWIDSTPDAIPVISAIPARPGLFLASGFSGHGFGIGPGAGRLAADLITGRAPSVDPRPFRHARFAEADLGAPAAM</sequence>
<dbReference type="GO" id="GO:0005737">
    <property type="term" value="C:cytoplasm"/>
    <property type="evidence" value="ECO:0007669"/>
    <property type="project" value="TreeGrafter"/>
</dbReference>
<name>A0A502FAE6_9PROT</name>
<protein>
    <submittedName>
        <fullName evidence="4">FAD-binding oxidoreductase</fullName>
    </submittedName>
</protein>